<dbReference type="HOGENOM" id="CLU_051065_2_1_1"/>
<feature type="region of interest" description="Disordered" evidence="10">
    <location>
        <begin position="1"/>
        <end position="82"/>
    </location>
</feature>
<dbReference type="VEuPathDB" id="FungiDB:SCHCODRAFT_02628837"/>
<protein>
    <recommendedName>
        <fullName evidence="4 9">Pre-mRNA-splicing factor SYF2</fullName>
    </recommendedName>
</protein>
<gene>
    <name evidence="11" type="ORF">SCHCODRAFT_56827</name>
</gene>
<dbReference type="FunCoup" id="D8Q7U5">
    <property type="interactions" value="345"/>
</dbReference>
<keyword evidence="8 9" id="KW-0539">Nucleus</keyword>
<dbReference type="GO" id="GO:0071014">
    <property type="term" value="C:post-mRNA release spliceosomal complex"/>
    <property type="evidence" value="ECO:0007669"/>
    <property type="project" value="TreeGrafter"/>
</dbReference>
<dbReference type="EMBL" id="GL377307">
    <property type="protein sequence ID" value="EFI96486.1"/>
    <property type="molecule type" value="Genomic_DNA"/>
</dbReference>
<evidence type="ECO:0000256" key="10">
    <source>
        <dbReference type="SAM" id="MobiDB-lite"/>
    </source>
</evidence>
<dbReference type="GO" id="GO:0071013">
    <property type="term" value="C:catalytic step 2 spliceosome"/>
    <property type="evidence" value="ECO:0007669"/>
    <property type="project" value="TreeGrafter"/>
</dbReference>
<evidence type="ECO:0000313" key="12">
    <source>
        <dbReference type="Proteomes" id="UP000007431"/>
    </source>
</evidence>
<keyword evidence="12" id="KW-1185">Reference proteome</keyword>
<evidence type="ECO:0000256" key="8">
    <source>
        <dbReference type="ARBA" id="ARBA00023242"/>
    </source>
</evidence>
<sequence length="281" mass="32104">MASPSPPAEAVPKQDSAEQEETAEGSSGNESGQAGDKDSRASLQARFAALQKRRTQSQRANLKSLQESTQQTRQTARDEQRLARQRKLVEELRLKAEASDPEDVERAKNWSYSIEENDEWEKKLRRKRRRAEYEFNDDADASRRKYKKDLDLIKPDLTAYEEQKAQALASGSSSSALVRRDDGGEVRYGVVPAANEAHDALYRTANTLLYGDHKPSEEAIDRVVGKVNRECQKFHRKRINEDEGDITYINEQNRVFNKKIGRFYDKYTAEIRASFERGTAL</sequence>
<reference evidence="11 12" key="1">
    <citation type="journal article" date="2010" name="Nat. Biotechnol.">
        <title>Genome sequence of the model mushroom Schizophyllum commune.</title>
        <authorList>
            <person name="Ohm R.A."/>
            <person name="de Jong J.F."/>
            <person name="Lugones L.G."/>
            <person name="Aerts A."/>
            <person name="Kothe E."/>
            <person name="Stajich J.E."/>
            <person name="de Vries R.P."/>
            <person name="Record E."/>
            <person name="Levasseur A."/>
            <person name="Baker S.E."/>
            <person name="Bartholomew K.A."/>
            <person name="Coutinho P.M."/>
            <person name="Erdmann S."/>
            <person name="Fowler T.J."/>
            <person name="Gathman A.C."/>
            <person name="Lombard V."/>
            <person name="Henrissat B."/>
            <person name="Knabe N."/>
            <person name="Kuees U."/>
            <person name="Lilly W.W."/>
            <person name="Lindquist E."/>
            <person name="Lucas S."/>
            <person name="Magnuson J.K."/>
            <person name="Piumi F."/>
            <person name="Raudaskoski M."/>
            <person name="Salamov A."/>
            <person name="Schmutz J."/>
            <person name="Schwarze F.W.M.R."/>
            <person name="vanKuyk P.A."/>
            <person name="Horton J.S."/>
            <person name="Grigoriev I.V."/>
            <person name="Woesten H.A.B."/>
        </authorList>
    </citation>
    <scope>NUCLEOTIDE SEQUENCE [LARGE SCALE GENOMIC DNA]</scope>
    <source>
        <strain evidence="12">H4-8 / FGSC 9210</strain>
    </source>
</reference>
<evidence type="ECO:0000256" key="9">
    <source>
        <dbReference type="RuleBase" id="RU367148"/>
    </source>
</evidence>
<name>D8Q7U5_SCHCM</name>
<keyword evidence="7 9" id="KW-0508">mRNA splicing</keyword>
<feature type="compositionally biased region" description="Polar residues" evidence="10">
    <location>
        <begin position="57"/>
        <end position="74"/>
    </location>
</feature>
<comment type="subcellular location">
    <subcellularLocation>
        <location evidence="2 9">Nucleus</location>
    </subcellularLocation>
</comment>
<dbReference type="Proteomes" id="UP000007431">
    <property type="component" value="Unassembled WGS sequence"/>
</dbReference>
<dbReference type="InParanoid" id="D8Q7U5"/>
<evidence type="ECO:0000256" key="7">
    <source>
        <dbReference type="ARBA" id="ARBA00023187"/>
    </source>
</evidence>
<evidence type="ECO:0000256" key="6">
    <source>
        <dbReference type="ARBA" id="ARBA00022728"/>
    </source>
</evidence>
<comment type="function">
    <text evidence="1 9">Involved in pre-mRNA splicing.</text>
</comment>
<dbReference type="PANTHER" id="PTHR13264:SF5">
    <property type="entry name" value="PRE-MRNA-SPLICING FACTOR SYF2"/>
    <property type="match status" value="1"/>
</dbReference>
<dbReference type="eggNOG" id="KOG2609">
    <property type="taxonomic scope" value="Eukaryota"/>
</dbReference>
<comment type="similarity">
    <text evidence="3 9">Belongs to the SYF2 family.</text>
</comment>
<dbReference type="PANTHER" id="PTHR13264">
    <property type="entry name" value="GCIP-INTERACTING PROTEIN P29"/>
    <property type="match status" value="1"/>
</dbReference>
<dbReference type="InterPro" id="IPR013260">
    <property type="entry name" value="mRNA_splic_SYF2"/>
</dbReference>
<accession>D8Q7U5</accession>
<dbReference type="GO" id="GO:0000398">
    <property type="term" value="P:mRNA splicing, via spliceosome"/>
    <property type="evidence" value="ECO:0007669"/>
    <property type="project" value="UniProtKB-UniRule"/>
</dbReference>
<evidence type="ECO:0000256" key="1">
    <source>
        <dbReference type="ARBA" id="ARBA00003777"/>
    </source>
</evidence>
<proteinExistence type="inferred from homology"/>
<dbReference type="OMA" id="RRRMHND"/>
<evidence type="ECO:0000256" key="5">
    <source>
        <dbReference type="ARBA" id="ARBA00022664"/>
    </source>
</evidence>
<evidence type="ECO:0000256" key="2">
    <source>
        <dbReference type="ARBA" id="ARBA00004123"/>
    </source>
</evidence>
<evidence type="ECO:0000256" key="4">
    <source>
        <dbReference type="ARBA" id="ARBA00014745"/>
    </source>
</evidence>
<keyword evidence="6 9" id="KW-0747">Spliceosome</keyword>
<keyword evidence="5 9" id="KW-0507">mRNA processing</keyword>
<evidence type="ECO:0000256" key="3">
    <source>
        <dbReference type="ARBA" id="ARBA00010028"/>
    </source>
</evidence>
<dbReference type="STRING" id="578458.D8Q7U5"/>
<organism evidence="12">
    <name type="scientific">Schizophyllum commune (strain H4-8 / FGSC 9210)</name>
    <name type="common">Split gill fungus</name>
    <dbReference type="NCBI Taxonomy" id="578458"/>
    <lineage>
        <taxon>Eukaryota</taxon>
        <taxon>Fungi</taxon>
        <taxon>Dikarya</taxon>
        <taxon>Basidiomycota</taxon>
        <taxon>Agaricomycotina</taxon>
        <taxon>Agaricomycetes</taxon>
        <taxon>Agaricomycetidae</taxon>
        <taxon>Agaricales</taxon>
        <taxon>Schizophyllaceae</taxon>
        <taxon>Schizophyllum</taxon>
    </lineage>
</organism>
<evidence type="ECO:0000313" key="11">
    <source>
        <dbReference type="EMBL" id="EFI96486.1"/>
    </source>
</evidence>
<dbReference type="Pfam" id="PF08231">
    <property type="entry name" value="SYF2"/>
    <property type="match status" value="1"/>
</dbReference>
<comment type="subunit">
    <text evidence="9">May be part of a spliceosome complex.</text>
</comment>
<dbReference type="GO" id="GO:0000974">
    <property type="term" value="C:Prp19 complex"/>
    <property type="evidence" value="ECO:0007669"/>
    <property type="project" value="TreeGrafter"/>
</dbReference>
<dbReference type="AlphaFoldDB" id="D8Q7U5"/>